<gene>
    <name evidence="1" type="ORF">GCM10011583_72330</name>
</gene>
<proteinExistence type="predicted"/>
<evidence type="ECO:0000313" key="2">
    <source>
        <dbReference type="Proteomes" id="UP000660265"/>
    </source>
</evidence>
<name>A0ABQ2F041_9ACTN</name>
<organism evidence="1 2">
    <name type="scientific">Streptomyces camponoticapitis</name>
    <dbReference type="NCBI Taxonomy" id="1616125"/>
    <lineage>
        <taxon>Bacteria</taxon>
        <taxon>Bacillati</taxon>
        <taxon>Actinomycetota</taxon>
        <taxon>Actinomycetes</taxon>
        <taxon>Kitasatosporales</taxon>
        <taxon>Streptomycetaceae</taxon>
        <taxon>Streptomyces</taxon>
    </lineage>
</organism>
<dbReference type="EMBL" id="BMMV01000040">
    <property type="protein sequence ID" value="GGK29975.1"/>
    <property type="molecule type" value="Genomic_DNA"/>
</dbReference>
<reference evidence="2" key="1">
    <citation type="journal article" date="2019" name="Int. J. Syst. Evol. Microbiol.">
        <title>The Global Catalogue of Microorganisms (GCM) 10K type strain sequencing project: providing services to taxonomists for standard genome sequencing and annotation.</title>
        <authorList>
            <consortium name="The Broad Institute Genomics Platform"/>
            <consortium name="The Broad Institute Genome Sequencing Center for Infectious Disease"/>
            <person name="Wu L."/>
            <person name="Ma J."/>
        </authorList>
    </citation>
    <scope>NUCLEOTIDE SEQUENCE [LARGE SCALE GENOMIC DNA]</scope>
    <source>
        <strain evidence="2">CGMCC 4.7275</strain>
    </source>
</reference>
<accession>A0ABQ2F041</accession>
<comment type="caution">
    <text evidence="1">The sequence shown here is derived from an EMBL/GenBank/DDBJ whole genome shotgun (WGS) entry which is preliminary data.</text>
</comment>
<evidence type="ECO:0000313" key="1">
    <source>
        <dbReference type="EMBL" id="GGK29975.1"/>
    </source>
</evidence>
<dbReference type="RefSeq" id="WP_189111822.1">
    <property type="nucleotide sequence ID" value="NZ_BMMV01000040.1"/>
</dbReference>
<protein>
    <submittedName>
        <fullName evidence="1">Uncharacterized protein</fullName>
    </submittedName>
</protein>
<keyword evidence="2" id="KW-1185">Reference proteome</keyword>
<sequence length="67" mass="6930">MPFERGPLGVGRLGRAEEVGDLAGMARVTGGSGAGARVAWCDVVLVRPDLVLEQVGREAGIEQAQVV</sequence>
<dbReference type="Proteomes" id="UP000660265">
    <property type="component" value="Unassembled WGS sequence"/>
</dbReference>